<dbReference type="Proteomes" id="UP001419268">
    <property type="component" value="Unassembled WGS sequence"/>
</dbReference>
<protein>
    <submittedName>
        <fullName evidence="1">Uncharacterized protein</fullName>
    </submittedName>
</protein>
<sequence length="117" mass="13225">MPEVFCRGKIMPPGIMESFLLANRETQRVTSPSYIFANPSTKRLLTLDACCVEDVNWDALIPDRSGDCCRRRFKQMINHLAAYGFKSFQEQLEVLSNRYCPDLVEALSTTNGKASAE</sequence>
<dbReference type="PANTHER" id="PTHR47430">
    <property type="entry name" value="GB|AAC33480.1"/>
    <property type="match status" value="1"/>
</dbReference>
<dbReference type="EMBL" id="JBBNAG010000005">
    <property type="protein sequence ID" value="KAK9132386.1"/>
    <property type="molecule type" value="Genomic_DNA"/>
</dbReference>
<evidence type="ECO:0000313" key="2">
    <source>
        <dbReference type="Proteomes" id="UP001419268"/>
    </source>
</evidence>
<keyword evidence="2" id="KW-1185">Reference proteome</keyword>
<dbReference type="PANTHER" id="PTHR47430:SF4">
    <property type="entry name" value="GB|AAC33480.1"/>
    <property type="match status" value="1"/>
</dbReference>
<accession>A0AAP0P9E3</accession>
<gene>
    <name evidence="1" type="ORF">Scep_011914</name>
</gene>
<evidence type="ECO:0000313" key="1">
    <source>
        <dbReference type="EMBL" id="KAK9132386.1"/>
    </source>
</evidence>
<organism evidence="1 2">
    <name type="scientific">Stephania cephalantha</name>
    <dbReference type="NCBI Taxonomy" id="152367"/>
    <lineage>
        <taxon>Eukaryota</taxon>
        <taxon>Viridiplantae</taxon>
        <taxon>Streptophyta</taxon>
        <taxon>Embryophyta</taxon>
        <taxon>Tracheophyta</taxon>
        <taxon>Spermatophyta</taxon>
        <taxon>Magnoliopsida</taxon>
        <taxon>Ranunculales</taxon>
        <taxon>Menispermaceae</taxon>
        <taxon>Menispermoideae</taxon>
        <taxon>Cissampelideae</taxon>
        <taxon>Stephania</taxon>
    </lineage>
</organism>
<proteinExistence type="predicted"/>
<name>A0AAP0P9E3_9MAGN</name>
<dbReference type="AlphaFoldDB" id="A0AAP0P9E3"/>
<reference evidence="1 2" key="1">
    <citation type="submission" date="2024-01" db="EMBL/GenBank/DDBJ databases">
        <title>Genome assemblies of Stephania.</title>
        <authorList>
            <person name="Yang L."/>
        </authorList>
    </citation>
    <scope>NUCLEOTIDE SEQUENCE [LARGE SCALE GENOMIC DNA]</scope>
    <source>
        <strain evidence="1">JXDWG</strain>
        <tissue evidence="1">Leaf</tissue>
    </source>
</reference>
<comment type="caution">
    <text evidence="1">The sequence shown here is derived from an EMBL/GenBank/DDBJ whole genome shotgun (WGS) entry which is preliminary data.</text>
</comment>